<feature type="compositionally biased region" description="Low complexity" evidence="2">
    <location>
        <begin position="161"/>
        <end position="201"/>
    </location>
</feature>
<evidence type="ECO:0000313" key="5">
    <source>
        <dbReference type="Proteomes" id="UP000786811"/>
    </source>
</evidence>
<evidence type="ECO:0000256" key="2">
    <source>
        <dbReference type="SAM" id="MobiDB-lite"/>
    </source>
</evidence>
<dbReference type="EMBL" id="CAJNRD030001122">
    <property type="protein sequence ID" value="CAG5101007.1"/>
    <property type="molecule type" value="Genomic_DNA"/>
</dbReference>
<dbReference type="PANTHER" id="PTHR22978:SF44">
    <property type="entry name" value="PROTEIN BTG3-LIKE PROTEIN"/>
    <property type="match status" value="1"/>
</dbReference>
<dbReference type="SUPFAM" id="SSF160696">
    <property type="entry name" value="BTG domain-like"/>
    <property type="match status" value="1"/>
</dbReference>
<sequence length="292" mass="33035">MRNEITAAVLFLVQLIEKNEKFSPDQLDCFRRRLIELLTERFKNHWFPDKPFKGQGYRCIRVNGNSRRDATLESAASAAGFKYEDLSLPVELTLWVDPHEVCCRFGENKGSYCTLASFDNNSANHLHDIDGSEKENKFFQGSNQKNISNVGTDQVKPKPLSSSNQNHQQSINSTNNNNTSTTTSSTTSTNATNNNNNNHNNGPGRRRHLINSPRPHLSRNRSWFNHSFNMGYGPHPMSQPWYNVMPPHTFLGGPSPPPFVGHRGNKWIAHPPSYSAGPTRFHHWSPKAALKV</sequence>
<dbReference type="Proteomes" id="UP000786811">
    <property type="component" value="Unassembled WGS sequence"/>
</dbReference>
<evidence type="ECO:0000259" key="3">
    <source>
        <dbReference type="PROSITE" id="PS01203"/>
    </source>
</evidence>
<protein>
    <submittedName>
        <fullName evidence="4">Similar to Btg3: Protein BTG3 (Mus musculus)</fullName>
    </submittedName>
</protein>
<evidence type="ECO:0000313" key="4">
    <source>
        <dbReference type="EMBL" id="CAG5101007.1"/>
    </source>
</evidence>
<dbReference type="InterPro" id="IPR002087">
    <property type="entry name" value="Anti_prolifrtn"/>
</dbReference>
<keyword evidence="5" id="KW-1185">Reference proteome</keyword>
<accession>A0A8J2HK78</accession>
<organism evidence="4 5">
    <name type="scientific">Cotesia congregata</name>
    <name type="common">Parasitoid wasp</name>
    <name type="synonym">Apanteles congregatus</name>
    <dbReference type="NCBI Taxonomy" id="51543"/>
    <lineage>
        <taxon>Eukaryota</taxon>
        <taxon>Metazoa</taxon>
        <taxon>Ecdysozoa</taxon>
        <taxon>Arthropoda</taxon>
        <taxon>Hexapoda</taxon>
        <taxon>Insecta</taxon>
        <taxon>Pterygota</taxon>
        <taxon>Neoptera</taxon>
        <taxon>Endopterygota</taxon>
        <taxon>Hymenoptera</taxon>
        <taxon>Apocrita</taxon>
        <taxon>Ichneumonoidea</taxon>
        <taxon>Braconidae</taxon>
        <taxon>Microgastrinae</taxon>
        <taxon>Cotesia</taxon>
    </lineage>
</organism>
<name>A0A8J2HK78_COTCN</name>
<reference evidence="4" key="1">
    <citation type="submission" date="2021-04" db="EMBL/GenBank/DDBJ databases">
        <authorList>
            <person name="Chebbi M.A.C M."/>
        </authorList>
    </citation>
    <scope>NUCLEOTIDE SEQUENCE</scope>
</reference>
<dbReference type="PANTHER" id="PTHR22978">
    <property type="entry name" value="B-CELL TRANSLOCATION GENE"/>
    <property type="match status" value="1"/>
</dbReference>
<dbReference type="Gene3D" id="3.90.640.90">
    <property type="entry name" value="Anti-proliferative protein, N-terminal domain"/>
    <property type="match status" value="1"/>
</dbReference>
<feature type="region of interest" description="Disordered" evidence="2">
    <location>
        <begin position="142"/>
        <end position="217"/>
    </location>
</feature>
<gene>
    <name evidence="4" type="ORF">HICCMSTLAB_LOCUS10080</name>
</gene>
<dbReference type="Pfam" id="PF07742">
    <property type="entry name" value="BTG"/>
    <property type="match status" value="1"/>
</dbReference>
<dbReference type="FunFam" id="3.90.640.90:FF:000002">
    <property type="entry name" value="BTG anti-proliferation factor 4"/>
    <property type="match status" value="1"/>
</dbReference>
<evidence type="ECO:0000256" key="1">
    <source>
        <dbReference type="ARBA" id="ARBA00007989"/>
    </source>
</evidence>
<comment type="caution">
    <text evidence="4">The sequence shown here is derived from an EMBL/GenBank/DDBJ whole genome shotgun (WGS) entry which is preliminary data.</text>
</comment>
<feature type="compositionally biased region" description="Polar residues" evidence="2">
    <location>
        <begin position="142"/>
        <end position="152"/>
    </location>
</feature>
<dbReference type="GO" id="GO:0005737">
    <property type="term" value="C:cytoplasm"/>
    <property type="evidence" value="ECO:0007669"/>
    <property type="project" value="TreeGrafter"/>
</dbReference>
<dbReference type="AlphaFoldDB" id="A0A8J2HK78"/>
<comment type="similarity">
    <text evidence="1">Belongs to the BTG family.</text>
</comment>
<dbReference type="InterPro" id="IPR036054">
    <property type="entry name" value="BTG-like_sf"/>
</dbReference>
<dbReference type="SMART" id="SM00099">
    <property type="entry name" value="btg1"/>
    <property type="match status" value="1"/>
</dbReference>
<feature type="domain" description="Anti-proliferative protein" evidence="3">
    <location>
        <begin position="88"/>
        <end position="107"/>
    </location>
</feature>
<proteinExistence type="inferred from homology"/>
<dbReference type="GO" id="GO:0005634">
    <property type="term" value="C:nucleus"/>
    <property type="evidence" value="ECO:0007669"/>
    <property type="project" value="TreeGrafter"/>
</dbReference>
<dbReference type="InterPro" id="IPR033332">
    <property type="entry name" value="BTG"/>
</dbReference>
<dbReference type="PROSITE" id="PS01203">
    <property type="entry name" value="BTG_2"/>
    <property type="match status" value="1"/>
</dbReference>
<dbReference type="OrthoDB" id="19928at2759"/>
<dbReference type="PRINTS" id="PR00310">
    <property type="entry name" value="ANTIPRLFBTG1"/>
</dbReference>